<evidence type="ECO:0008006" key="5">
    <source>
        <dbReference type="Google" id="ProtNLM"/>
    </source>
</evidence>
<proteinExistence type="predicted"/>
<feature type="compositionally biased region" description="Low complexity" evidence="1">
    <location>
        <begin position="77"/>
        <end position="88"/>
    </location>
</feature>
<reference evidence="3" key="1">
    <citation type="submission" date="2016-01" db="EMBL/GenBank/DDBJ databases">
        <authorList>
            <person name="Peeters C."/>
        </authorList>
    </citation>
    <scope>NUCLEOTIDE SEQUENCE</scope>
    <source>
        <strain evidence="3">LMG 29322</strain>
    </source>
</reference>
<evidence type="ECO:0000256" key="2">
    <source>
        <dbReference type="SAM" id="SignalP"/>
    </source>
</evidence>
<feature type="signal peptide" evidence="2">
    <location>
        <begin position="1"/>
        <end position="23"/>
    </location>
</feature>
<accession>A0A158AKF0</accession>
<feature type="region of interest" description="Disordered" evidence="1">
    <location>
        <begin position="34"/>
        <end position="88"/>
    </location>
</feature>
<evidence type="ECO:0000313" key="3">
    <source>
        <dbReference type="EMBL" id="SAK58328.1"/>
    </source>
</evidence>
<name>A0A158AKF0_9BURK</name>
<sequence>MNKRFVVGLAIALSSVFAAPAFASGYGPAPHYRPDVGAPASQHGVSAQTFAAEESAQGGDFDNFRNTQHAAQNQRGQVSASASSQVAQ</sequence>
<evidence type="ECO:0000313" key="4">
    <source>
        <dbReference type="Proteomes" id="UP000054851"/>
    </source>
</evidence>
<keyword evidence="4" id="KW-1185">Reference proteome</keyword>
<keyword evidence="2" id="KW-0732">Signal</keyword>
<organism evidence="3 4">
    <name type="scientific">Caballeronia hypogeia</name>
    <dbReference type="NCBI Taxonomy" id="1777140"/>
    <lineage>
        <taxon>Bacteria</taxon>
        <taxon>Pseudomonadati</taxon>
        <taxon>Pseudomonadota</taxon>
        <taxon>Betaproteobacteria</taxon>
        <taxon>Burkholderiales</taxon>
        <taxon>Burkholderiaceae</taxon>
        <taxon>Caballeronia</taxon>
    </lineage>
</organism>
<evidence type="ECO:0000256" key="1">
    <source>
        <dbReference type="SAM" id="MobiDB-lite"/>
    </source>
</evidence>
<dbReference type="Proteomes" id="UP000054851">
    <property type="component" value="Unassembled WGS sequence"/>
</dbReference>
<dbReference type="OrthoDB" id="9133844at2"/>
<comment type="caution">
    <text evidence="3">The sequence shown here is derived from an EMBL/GenBank/DDBJ whole genome shotgun (WGS) entry which is preliminary data.</text>
</comment>
<feature type="chain" id="PRO_5007620824" description="Lipoprotein" evidence="2">
    <location>
        <begin position="24"/>
        <end position="88"/>
    </location>
</feature>
<protein>
    <recommendedName>
        <fullName evidence="5">Lipoprotein</fullName>
    </recommendedName>
</protein>
<gene>
    <name evidence="3" type="ORF">AWB79_02518</name>
</gene>
<dbReference type="AlphaFoldDB" id="A0A158AKF0"/>
<dbReference type="RefSeq" id="WP_061167748.1">
    <property type="nucleotide sequence ID" value="NZ_FCOA02000006.1"/>
</dbReference>
<dbReference type="EMBL" id="FCOA02000006">
    <property type="protein sequence ID" value="SAK58328.1"/>
    <property type="molecule type" value="Genomic_DNA"/>
</dbReference>
<feature type="compositionally biased region" description="Polar residues" evidence="1">
    <location>
        <begin position="64"/>
        <end position="76"/>
    </location>
</feature>